<dbReference type="PANTHER" id="PTHR34051:SF2">
    <property type="entry name" value="PROTEIN LPA3"/>
    <property type="match status" value="1"/>
</dbReference>
<reference evidence="3" key="1">
    <citation type="journal article" date="2019" name="Nat. Commun.">
        <title>Expansion of phycobilisome linker gene families in mesophilic red algae.</title>
        <authorList>
            <person name="Lee J."/>
            <person name="Kim D."/>
            <person name="Bhattacharya D."/>
            <person name="Yoon H.S."/>
        </authorList>
    </citation>
    <scope>NUCLEOTIDE SEQUENCE [LARGE SCALE GENOMIC DNA]</scope>
    <source>
        <strain evidence="3">CCMP 1328</strain>
    </source>
</reference>
<feature type="domain" description="DUF1995" evidence="1">
    <location>
        <begin position="85"/>
        <end position="345"/>
    </location>
</feature>
<dbReference type="OrthoDB" id="2082at2759"/>
<dbReference type="PANTHER" id="PTHR34051">
    <property type="entry name" value="PROTEIN LOW PSII ACCUMULATION 3, CHLOROPLASTIC"/>
    <property type="match status" value="1"/>
</dbReference>
<dbReference type="OMA" id="KSATWWE"/>
<comment type="caution">
    <text evidence="2">The sequence shown here is derived from an EMBL/GenBank/DDBJ whole genome shotgun (WGS) entry which is preliminary data.</text>
</comment>
<evidence type="ECO:0000313" key="3">
    <source>
        <dbReference type="Proteomes" id="UP000324585"/>
    </source>
</evidence>
<keyword evidence="3" id="KW-1185">Reference proteome</keyword>
<sequence>MRGEQMDEKMVTPVGLGFQTAAQVLIAHSGNGRSSDVRGKCSGVRAPAVAAARSVAPARGVHMMAGKSVPEKKAAGSAQELAPAPATFFQAINMAQNAVLKAISDGERLLEVEFPPLPSDQLESSSTGSYEVADANFRLALDFCKRFVEEGYEDVVIAFPDAIEKDRFVEMLGETDRPARGMRLGTISNASKQNFFERIWLQQEVEPAVCSNDKMFVVLAASAQELPEVEMLAKAASERDMPVILFNLKLDVARGDLGLPAFPSKDLHFRFLSKVRPAFYLRTRAYSKSIPQPPFLVNYSGALYRVYPGPWQVLLDTYAAGNASGEAGYVRVATQQERPPLGEVRDIMTKNVKVEGVDMGQFGVTSSPLMGLLRKGYKSTTWWEEDWDKQVSNNWRL</sequence>
<organism evidence="2 3">
    <name type="scientific">Porphyridium purpureum</name>
    <name type="common">Red alga</name>
    <name type="synonym">Porphyridium cruentum</name>
    <dbReference type="NCBI Taxonomy" id="35688"/>
    <lineage>
        <taxon>Eukaryota</taxon>
        <taxon>Rhodophyta</taxon>
        <taxon>Bangiophyceae</taxon>
        <taxon>Porphyridiales</taxon>
        <taxon>Porphyridiaceae</taxon>
        <taxon>Porphyridium</taxon>
    </lineage>
</organism>
<proteinExistence type="predicted"/>
<dbReference type="AlphaFoldDB" id="A0A5J4YUV1"/>
<dbReference type="Proteomes" id="UP000324585">
    <property type="component" value="Unassembled WGS sequence"/>
</dbReference>
<name>A0A5J4YUV1_PORPP</name>
<dbReference type="Pfam" id="PF09353">
    <property type="entry name" value="DUF1995"/>
    <property type="match status" value="1"/>
</dbReference>
<accession>A0A5J4YUV1</accession>
<gene>
    <name evidence="2" type="ORF">FVE85_2715</name>
</gene>
<protein>
    <submittedName>
        <fullName evidence="2">Protein LOW PSII ACCUMULATION 3, chloroplastic</fullName>
    </submittedName>
</protein>
<dbReference type="EMBL" id="VRMN01000004">
    <property type="protein sequence ID" value="KAA8494474.1"/>
    <property type="molecule type" value="Genomic_DNA"/>
</dbReference>
<evidence type="ECO:0000259" key="1">
    <source>
        <dbReference type="Pfam" id="PF09353"/>
    </source>
</evidence>
<evidence type="ECO:0000313" key="2">
    <source>
        <dbReference type="EMBL" id="KAA8494474.1"/>
    </source>
</evidence>
<dbReference type="InterPro" id="IPR018962">
    <property type="entry name" value="DUF1995"/>
</dbReference>
<dbReference type="InterPro" id="IPR044687">
    <property type="entry name" value="LPA3"/>
</dbReference>